<dbReference type="EMBL" id="BAAAGX010000016">
    <property type="protein sequence ID" value="GAA0252998.1"/>
    <property type="molecule type" value="Genomic_DNA"/>
</dbReference>
<keyword evidence="2" id="KW-0576">Peroxisome</keyword>
<gene>
    <name evidence="4" type="ORF">GCM10009539_42720</name>
</gene>
<comment type="caution">
    <text evidence="4">The sequence shown here is derived from an EMBL/GenBank/DDBJ whole genome shotgun (WGS) entry which is preliminary data.</text>
</comment>
<organism evidence="4 5">
    <name type="scientific">Cryptosporangium japonicum</name>
    <dbReference type="NCBI Taxonomy" id="80872"/>
    <lineage>
        <taxon>Bacteria</taxon>
        <taxon>Bacillati</taxon>
        <taxon>Actinomycetota</taxon>
        <taxon>Actinomycetes</taxon>
        <taxon>Cryptosporangiales</taxon>
        <taxon>Cryptosporangiaceae</taxon>
        <taxon>Cryptosporangium</taxon>
    </lineage>
</organism>
<dbReference type="PANTHER" id="PTHR43684:SF1">
    <property type="entry name" value="ENOYL-COA DELTA ISOMERASE 2"/>
    <property type="match status" value="1"/>
</dbReference>
<proteinExistence type="predicted"/>
<evidence type="ECO:0000313" key="4">
    <source>
        <dbReference type="EMBL" id="GAA0252998.1"/>
    </source>
</evidence>
<name>A0ABP3E5V0_9ACTN</name>
<dbReference type="CDD" id="cd06558">
    <property type="entry name" value="crotonase-like"/>
    <property type="match status" value="1"/>
</dbReference>
<protein>
    <submittedName>
        <fullName evidence="4">Enoyl-CoA hydratase/isomerase family protein</fullName>
    </submittedName>
</protein>
<dbReference type="Gene3D" id="3.90.226.10">
    <property type="entry name" value="2-enoyl-CoA Hydratase, Chain A, domain 1"/>
    <property type="match status" value="1"/>
</dbReference>
<accession>A0ABP3E5V0</accession>
<evidence type="ECO:0000313" key="5">
    <source>
        <dbReference type="Proteomes" id="UP001500967"/>
    </source>
</evidence>
<dbReference type="SUPFAM" id="SSF52096">
    <property type="entry name" value="ClpP/crotonase"/>
    <property type="match status" value="1"/>
</dbReference>
<evidence type="ECO:0000256" key="3">
    <source>
        <dbReference type="ARBA" id="ARBA00023235"/>
    </source>
</evidence>
<dbReference type="InterPro" id="IPR051053">
    <property type="entry name" value="ECH/Chromodomain_protein"/>
</dbReference>
<evidence type="ECO:0000256" key="2">
    <source>
        <dbReference type="ARBA" id="ARBA00023140"/>
    </source>
</evidence>
<comment type="subcellular location">
    <subcellularLocation>
        <location evidence="1">Peroxisome</location>
    </subcellularLocation>
</comment>
<reference evidence="5" key="1">
    <citation type="journal article" date="2019" name="Int. J. Syst. Evol. Microbiol.">
        <title>The Global Catalogue of Microorganisms (GCM) 10K type strain sequencing project: providing services to taxonomists for standard genome sequencing and annotation.</title>
        <authorList>
            <consortium name="The Broad Institute Genomics Platform"/>
            <consortium name="The Broad Institute Genome Sequencing Center for Infectious Disease"/>
            <person name="Wu L."/>
            <person name="Ma J."/>
        </authorList>
    </citation>
    <scope>NUCLEOTIDE SEQUENCE [LARGE SCALE GENOMIC DNA]</scope>
    <source>
        <strain evidence="5">JCM 10425</strain>
    </source>
</reference>
<dbReference type="RefSeq" id="WP_344650635.1">
    <property type="nucleotide sequence ID" value="NZ_BAAAGX010000016.1"/>
</dbReference>
<dbReference type="Pfam" id="PF00378">
    <property type="entry name" value="ECH_1"/>
    <property type="match status" value="1"/>
</dbReference>
<keyword evidence="3" id="KW-0413">Isomerase</keyword>
<dbReference type="PANTHER" id="PTHR43684">
    <property type="match status" value="1"/>
</dbReference>
<evidence type="ECO:0000256" key="1">
    <source>
        <dbReference type="ARBA" id="ARBA00004275"/>
    </source>
</evidence>
<keyword evidence="5" id="KW-1185">Reference proteome</keyword>
<dbReference type="InterPro" id="IPR029045">
    <property type="entry name" value="ClpP/crotonase-like_dom_sf"/>
</dbReference>
<sequence length="256" mass="25987">MAAASEGRVGIEDHGRVRVVTFDRPDRANAFDAALYRAAAAALAAADRDETVGVVVLTGAGRSFTAGTDLAEMANAAEGAAGPPFDVFLDAVVAFGKPLIAAVNGAGVGLGLTLLAHCDLVLVSENARLRAPFTQMGVVPEAAGSYLLPERMGFQRAAAALLTSEWISAADAVASGLALARHPAEDLLPAALELGATIAAHPPASVRATKALITAARRDLVAAARRREGAAFAELLQSPAIGAAIRGHLEDSKGAP</sequence>
<dbReference type="InterPro" id="IPR001753">
    <property type="entry name" value="Enoyl-CoA_hydra/iso"/>
</dbReference>
<dbReference type="Proteomes" id="UP001500967">
    <property type="component" value="Unassembled WGS sequence"/>
</dbReference>